<feature type="chain" id="PRO_5014718334" description="non-specific serine/threonine protein kinase" evidence="10">
    <location>
        <begin position="19"/>
        <end position="647"/>
    </location>
</feature>
<gene>
    <name evidence="14" type="ORF">FSB_LOCUS25296</name>
</gene>
<dbReference type="Pfam" id="PF01453">
    <property type="entry name" value="B_lectin"/>
    <property type="match status" value="1"/>
</dbReference>
<dbReference type="SUPFAM" id="SSF51110">
    <property type="entry name" value="alpha-D-mannose-specific plant lectins"/>
    <property type="match status" value="2"/>
</dbReference>
<dbReference type="GO" id="GO:0004674">
    <property type="term" value="F:protein serine/threonine kinase activity"/>
    <property type="evidence" value="ECO:0007669"/>
    <property type="project" value="UniProtKB-EC"/>
</dbReference>
<comment type="caution">
    <text evidence="8">Lacks conserved residue(s) required for the propagation of feature annotation.</text>
</comment>
<evidence type="ECO:0000313" key="14">
    <source>
        <dbReference type="EMBL" id="SPC97414.1"/>
    </source>
</evidence>
<sequence>MATIFVFLLLSAIFTAEAQLGQSNIVKPGSLLTPTTNSTWLSSSGLYAFGFYKQGSGYAVGIFVAGIPQKTVVWTANRDNPPVPTNVILNFTIDGRLVLQSPQGIVTSIANSPGGATSASMLDSGNFVLYNSDNKTIWQSFEHPTDTLLPSQHLSAGEVLYSSVSDSDQSTGLFRLIMQLDGWLAWYPIGTPYTIDYGYMSYGVAGEGNDVTLNLVDDGHLYLANGTGTIIVNLNSGDNSTKGVVLYLLRIDADGILRLYSHNIGQNGSWSITWFAPDDKCAPKGLCGLNGFCVLIDQDFGCNCLPGFAFVNQSTKSLGCERNFTAESCKEASVTYTMEAVTNTVWENDNFSVLLSSTQETCKEACLGDCNCEAALFKDGECKKQRLPLRFGRRLQSDSNVALIKVGISTPTLDRIGPKESKKEVRVDILIISVSLVAFAFIVLVISGIVMYRYRVWEYGMISNNGNIVLSEDVSLRSFTYAELEKVTDGFKEELGRGSFGTVYKGELREWSEDQTKTFTDIRGTRGYVAPKWHRKMPVTVKVDVYSFGMMLLEIICCRKNVHYDLSEEEAILEEWVYHCFECGELGKLVNEEEVDKKQLERIVKVALWCILDEPSLRPSMKKVLLMLEGTVDIPIPPSPTSFLSTI</sequence>
<evidence type="ECO:0000256" key="3">
    <source>
        <dbReference type="ARBA" id="ARBA00022729"/>
    </source>
</evidence>
<evidence type="ECO:0000259" key="11">
    <source>
        <dbReference type="PROSITE" id="PS50026"/>
    </source>
</evidence>
<keyword evidence="4" id="KW-1015">Disulfide bond</keyword>
<dbReference type="InterPro" id="IPR003609">
    <property type="entry name" value="Pan_app"/>
</dbReference>
<dbReference type="FunFam" id="2.90.10.10:FF:000026">
    <property type="entry name" value="Serine/threonine-protein kinase"/>
    <property type="match status" value="1"/>
</dbReference>
<keyword evidence="9" id="KW-1133">Transmembrane helix</keyword>
<dbReference type="PANTHER" id="PTHR47976">
    <property type="entry name" value="G-TYPE LECTIN S-RECEPTOR-LIKE SERINE/THREONINE-PROTEIN KINASE SD2-5"/>
    <property type="match status" value="1"/>
</dbReference>
<dbReference type="Pfam" id="PF00954">
    <property type="entry name" value="S_locus_glycop"/>
    <property type="match status" value="1"/>
</dbReference>
<dbReference type="InterPro" id="IPR001480">
    <property type="entry name" value="Bulb-type_lectin_dom"/>
</dbReference>
<dbReference type="SUPFAM" id="SSF56112">
    <property type="entry name" value="Protein kinase-like (PK-like)"/>
    <property type="match status" value="2"/>
</dbReference>
<evidence type="ECO:0000256" key="2">
    <source>
        <dbReference type="ARBA" id="ARBA00022536"/>
    </source>
</evidence>
<protein>
    <recommendedName>
        <fullName evidence="1">non-specific serine/threonine protein kinase</fullName>
        <ecNumber evidence="1">2.7.11.1</ecNumber>
    </recommendedName>
</protein>
<reference evidence="14" key="1">
    <citation type="submission" date="2018-02" db="EMBL/GenBank/DDBJ databases">
        <authorList>
            <person name="Cohen D.B."/>
            <person name="Kent A.D."/>
        </authorList>
    </citation>
    <scope>NUCLEOTIDE SEQUENCE</scope>
</reference>
<feature type="transmembrane region" description="Helical" evidence="9">
    <location>
        <begin position="429"/>
        <end position="452"/>
    </location>
</feature>
<evidence type="ECO:0000256" key="4">
    <source>
        <dbReference type="ARBA" id="ARBA00023157"/>
    </source>
</evidence>
<dbReference type="PROSITE" id="PS50948">
    <property type="entry name" value="PAN"/>
    <property type="match status" value="1"/>
</dbReference>
<feature type="domain" description="EGF-like" evidence="11">
    <location>
        <begin position="277"/>
        <end position="314"/>
    </location>
</feature>
<dbReference type="GO" id="GO:0005524">
    <property type="term" value="F:ATP binding"/>
    <property type="evidence" value="ECO:0007669"/>
    <property type="project" value="InterPro"/>
</dbReference>
<keyword evidence="2 8" id="KW-0245">EGF-like domain</keyword>
<dbReference type="SMART" id="SM00108">
    <property type="entry name" value="B_lectin"/>
    <property type="match status" value="1"/>
</dbReference>
<dbReference type="PANTHER" id="PTHR47976:SF7">
    <property type="entry name" value="RECEPTOR-LIKE SERINE_THREONINE-PROTEIN KINASE"/>
    <property type="match status" value="1"/>
</dbReference>
<dbReference type="EC" id="2.7.11.1" evidence="1"/>
<evidence type="ECO:0000256" key="6">
    <source>
        <dbReference type="ARBA" id="ARBA00047899"/>
    </source>
</evidence>
<feature type="signal peptide" evidence="10">
    <location>
        <begin position="1"/>
        <end position="18"/>
    </location>
</feature>
<dbReference type="InterPro" id="IPR051343">
    <property type="entry name" value="G-type_lectin_kinases/EP1-like"/>
</dbReference>
<dbReference type="Gene3D" id="2.90.10.10">
    <property type="entry name" value="Bulb-type lectin domain"/>
    <property type="match status" value="2"/>
</dbReference>
<evidence type="ECO:0000256" key="10">
    <source>
        <dbReference type="SAM" id="SignalP"/>
    </source>
</evidence>
<comment type="catalytic activity">
    <reaction evidence="7">
        <text>L-seryl-[protein] + ATP = O-phospho-L-seryl-[protein] + ADP + H(+)</text>
        <dbReference type="Rhea" id="RHEA:17989"/>
        <dbReference type="Rhea" id="RHEA-COMP:9863"/>
        <dbReference type="Rhea" id="RHEA-COMP:11604"/>
        <dbReference type="ChEBI" id="CHEBI:15378"/>
        <dbReference type="ChEBI" id="CHEBI:29999"/>
        <dbReference type="ChEBI" id="CHEBI:30616"/>
        <dbReference type="ChEBI" id="CHEBI:83421"/>
        <dbReference type="ChEBI" id="CHEBI:456216"/>
        <dbReference type="EC" id="2.7.11.1"/>
    </reaction>
</comment>
<keyword evidence="9" id="KW-0472">Membrane</keyword>
<evidence type="ECO:0000256" key="7">
    <source>
        <dbReference type="ARBA" id="ARBA00048679"/>
    </source>
</evidence>
<dbReference type="InterPro" id="IPR000719">
    <property type="entry name" value="Prot_kinase_dom"/>
</dbReference>
<keyword evidence="5" id="KW-0325">Glycoprotein</keyword>
<dbReference type="PROSITE" id="PS50927">
    <property type="entry name" value="BULB_LECTIN"/>
    <property type="match status" value="1"/>
</dbReference>
<dbReference type="CDD" id="cd00054">
    <property type="entry name" value="EGF_CA"/>
    <property type="match status" value="1"/>
</dbReference>
<evidence type="ECO:0000259" key="12">
    <source>
        <dbReference type="PROSITE" id="PS50927"/>
    </source>
</evidence>
<dbReference type="Pfam" id="PF00069">
    <property type="entry name" value="Pkinase"/>
    <property type="match status" value="1"/>
</dbReference>
<dbReference type="PROSITE" id="PS50026">
    <property type="entry name" value="EGF_3"/>
    <property type="match status" value="1"/>
</dbReference>
<dbReference type="EMBL" id="OIVN01001768">
    <property type="protein sequence ID" value="SPC97414.1"/>
    <property type="molecule type" value="Genomic_DNA"/>
</dbReference>
<keyword evidence="3 10" id="KW-0732">Signal</keyword>
<dbReference type="FunFam" id="2.90.10.10:FF:000013">
    <property type="entry name" value="G-type lectin S-receptor-like serine/threonine-protein kinase LECRK1"/>
    <property type="match status" value="1"/>
</dbReference>
<dbReference type="CDD" id="cd00028">
    <property type="entry name" value="B_lectin"/>
    <property type="match status" value="1"/>
</dbReference>
<dbReference type="Gene3D" id="1.10.510.10">
    <property type="entry name" value="Transferase(Phosphotransferase) domain 1"/>
    <property type="match status" value="1"/>
</dbReference>
<dbReference type="InterPro" id="IPR011009">
    <property type="entry name" value="Kinase-like_dom_sf"/>
</dbReference>
<evidence type="ECO:0000256" key="1">
    <source>
        <dbReference type="ARBA" id="ARBA00012513"/>
    </source>
</evidence>
<dbReference type="InterPro" id="IPR036426">
    <property type="entry name" value="Bulb-type_lectin_dom_sf"/>
</dbReference>
<evidence type="ECO:0000256" key="8">
    <source>
        <dbReference type="PROSITE-ProRule" id="PRU00076"/>
    </source>
</evidence>
<keyword evidence="9" id="KW-0812">Transmembrane</keyword>
<feature type="domain" description="Bulb-type lectin" evidence="12">
    <location>
        <begin position="23"/>
        <end position="142"/>
    </location>
</feature>
<proteinExistence type="predicted"/>
<evidence type="ECO:0000256" key="9">
    <source>
        <dbReference type="SAM" id="Phobius"/>
    </source>
</evidence>
<name>A0A2N9GE58_FAGSY</name>
<dbReference type="GO" id="GO:0048544">
    <property type="term" value="P:recognition of pollen"/>
    <property type="evidence" value="ECO:0007669"/>
    <property type="project" value="InterPro"/>
</dbReference>
<organism evidence="14">
    <name type="scientific">Fagus sylvatica</name>
    <name type="common">Beechnut</name>
    <dbReference type="NCBI Taxonomy" id="28930"/>
    <lineage>
        <taxon>Eukaryota</taxon>
        <taxon>Viridiplantae</taxon>
        <taxon>Streptophyta</taxon>
        <taxon>Embryophyta</taxon>
        <taxon>Tracheophyta</taxon>
        <taxon>Spermatophyta</taxon>
        <taxon>Magnoliopsida</taxon>
        <taxon>eudicotyledons</taxon>
        <taxon>Gunneridae</taxon>
        <taxon>Pentapetalae</taxon>
        <taxon>rosids</taxon>
        <taxon>fabids</taxon>
        <taxon>Fagales</taxon>
        <taxon>Fagaceae</taxon>
        <taxon>Fagus</taxon>
    </lineage>
</organism>
<dbReference type="InterPro" id="IPR000858">
    <property type="entry name" value="S_locus_glycoprot_dom"/>
</dbReference>
<evidence type="ECO:0000256" key="5">
    <source>
        <dbReference type="ARBA" id="ARBA00023180"/>
    </source>
</evidence>
<accession>A0A2N9GE58</accession>
<feature type="domain" description="Apple" evidence="13">
    <location>
        <begin position="329"/>
        <end position="408"/>
    </location>
</feature>
<comment type="catalytic activity">
    <reaction evidence="6">
        <text>L-threonyl-[protein] + ATP = O-phospho-L-threonyl-[protein] + ADP + H(+)</text>
        <dbReference type="Rhea" id="RHEA:46608"/>
        <dbReference type="Rhea" id="RHEA-COMP:11060"/>
        <dbReference type="Rhea" id="RHEA-COMP:11605"/>
        <dbReference type="ChEBI" id="CHEBI:15378"/>
        <dbReference type="ChEBI" id="CHEBI:30013"/>
        <dbReference type="ChEBI" id="CHEBI:30616"/>
        <dbReference type="ChEBI" id="CHEBI:61977"/>
        <dbReference type="ChEBI" id="CHEBI:456216"/>
        <dbReference type="EC" id="2.7.11.1"/>
    </reaction>
</comment>
<dbReference type="AlphaFoldDB" id="A0A2N9GE58"/>
<evidence type="ECO:0000259" key="13">
    <source>
        <dbReference type="PROSITE" id="PS50948"/>
    </source>
</evidence>
<dbReference type="InterPro" id="IPR000742">
    <property type="entry name" value="EGF"/>
</dbReference>